<proteinExistence type="predicted"/>
<evidence type="ECO:0000313" key="3">
    <source>
        <dbReference type="Proteomes" id="UP001391051"/>
    </source>
</evidence>
<protein>
    <recommendedName>
        <fullName evidence="1">SET domain-containing protein</fullName>
    </recommendedName>
</protein>
<keyword evidence="3" id="KW-1185">Reference proteome</keyword>
<accession>A0ABR1PWE7</accession>
<dbReference type="EMBL" id="JAQQWE010000009">
    <property type="protein sequence ID" value="KAK7941334.1"/>
    <property type="molecule type" value="Genomic_DNA"/>
</dbReference>
<evidence type="ECO:0000313" key="2">
    <source>
        <dbReference type="EMBL" id="KAK7941334.1"/>
    </source>
</evidence>
<gene>
    <name evidence="2" type="ORF">PG986_013721</name>
</gene>
<dbReference type="InterPro" id="IPR053185">
    <property type="entry name" value="SET_domain_protein"/>
</dbReference>
<sequence>MESTYRLNWNVEIRQCGDKMKCLGLFATHRLTKGLKVVSEEPLLVYESRDELVAAITQQLPQLPEAGQQLFALLYAGHRDVAALLPAGAVRDTQATKPRRLRQIAQLNSFEGIGIGCLLSPGLAAINHDCAPNAFMYYNPNTGSVNLHALHDIDAGEEISVSYFQEGNLKAFRDVLTQYHRLESPSMADTRLAIATSRQLVGVLEQEGLVGLDMSQCLAEQARMFATLGDNESEERVNRQAMIIRRLCVGFDHPSCILNS</sequence>
<evidence type="ECO:0000259" key="1">
    <source>
        <dbReference type="PROSITE" id="PS50280"/>
    </source>
</evidence>
<feature type="domain" description="SET" evidence="1">
    <location>
        <begin position="9"/>
        <end position="164"/>
    </location>
</feature>
<name>A0ABR1PWE7_9PEZI</name>
<dbReference type="PROSITE" id="PS50280">
    <property type="entry name" value="SET"/>
    <property type="match status" value="1"/>
</dbReference>
<dbReference type="Pfam" id="PF00856">
    <property type="entry name" value="SET"/>
    <property type="match status" value="1"/>
</dbReference>
<organism evidence="2 3">
    <name type="scientific">Apiospora aurea</name>
    <dbReference type="NCBI Taxonomy" id="335848"/>
    <lineage>
        <taxon>Eukaryota</taxon>
        <taxon>Fungi</taxon>
        <taxon>Dikarya</taxon>
        <taxon>Ascomycota</taxon>
        <taxon>Pezizomycotina</taxon>
        <taxon>Sordariomycetes</taxon>
        <taxon>Xylariomycetidae</taxon>
        <taxon>Amphisphaeriales</taxon>
        <taxon>Apiosporaceae</taxon>
        <taxon>Apiospora</taxon>
    </lineage>
</organism>
<dbReference type="Proteomes" id="UP001391051">
    <property type="component" value="Unassembled WGS sequence"/>
</dbReference>
<dbReference type="RefSeq" id="XP_066694086.1">
    <property type="nucleotide sequence ID" value="XM_066849943.1"/>
</dbReference>
<reference evidence="2 3" key="1">
    <citation type="submission" date="2023-01" db="EMBL/GenBank/DDBJ databases">
        <title>Analysis of 21 Apiospora genomes using comparative genomics revels a genus with tremendous synthesis potential of carbohydrate active enzymes and secondary metabolites.</title>
        <authorList>
            <person name="Sorensen T."/>
        </authorList>
    </citation>
    <scope>NUCLEOTIDE SEQUENCE [LARGE SCALE GENOMIC DNA]</scope>
    <source>
        <strain evidence="2 3">CBS 24483</strain>
    </source>
</reference>
<comment type="caution">
    <text evidence="2">The sequence shown here is derived from an EMBL/GenBank/DDBJ whole genome shotgun (WGS) entry which is preliminary data.</text>
</comment>
<dbReference type="InterPro" id="IPR001214">
    <property type="entry name" value="SET_dom"/>
</dbReference>
<dbReference type="SUPFAM" id="SSF82199">
    <property type="entry name" value="SET domain"/>
    <property type="match status" value="1"/>
</dbReference>
<dbReference type="InterPro" id="IPR046341">
    <property type="entry name" value="SET_dom_sf"/>
</dbReference>
<dbReference type="GeneID" id="92083005"/>
<dbReference type="PANTHER" id="PTHR47332:SF4">
    <property type="entry name" value="SET DOMAIN-CONTAINING PROTEIN 5"/>
    <property type="match status" value="1"/>
</dbReference>
<dbReference type="PANTHER" id="PTHR47332">
    <property type="entry name" value="SET DOMAIN-CONTAINING PROTEIN 5"/>
    <property type="match status" value="1"/>
</dbReference>
<dbReference type="Gene3D" id="2.170.270.10">
    <property type="entry name" value="SET domain"/>
    <property type="match status" value="1"/>
</dbReference>